<organism evidence="2 3">
    <name type="scientific">Ditylenchus dipsaci</name>
    <dbReference type="NCBI Taxonomy" id="166011"/>
    <lineage>
        <taxon>Eukaryota</taxon>
        <taxon>Metazoa</taxon>
        <taxon>Ecdysozoa</taxon>
        <taxon>Nematoda</taxon>
        <taxon>Chromadorea</taxon>
        <taxon>Rhabditida</taxon>
        <taxon>Tylenchina</taxon>
        <taxon>Tylenchomorpha</taxon>
        <taxon>Sphaerularioidea</taxon>
        <taxon>Anguinidae</taxon>
        <taxon>Anguininae</taxon>
        <taxon>Ditylenchus</taxon>
    </lineage>
</organism>
<reference evidence="3" key="1">
    <citation type="submission" date="2022-11" db="UniProtKB">
        <authorList>
            <consortium name="WormBaseParasite"/>
        </authorList>
    </citation>
    <scope>IDENTIFICATION</scope>
</reference>
<accession>A0A915E3H4</accession>
<dbReference type="WBParaSite" id="jg26312">
    <property type="protein sequence ID" value="jg26312"/>
    <property type="gene ID" value="jg26312"/>
</dbReference>
<protein>
    <submittedName>
        <fullName evidence="3">Uncharacterized protein</fullName>
    </submittedName>
</protein>
<evidence type="ECO:0000313" key="2">
    <source>
        <dbReference type="Proteomes" id="UP000887574"/>
    </source>
</evidence>
<dbReference type="AlphaFoldDB" id="A0A915E3H4"/>
<name>A0A915E3H4_9BILA</name>
<evidence type="ECO:0000256" key="1">
    <source>
        <dbReference type="SAM" id="MobiDB-lite"/>
    </source>
</evidence>
<dbReference type="Proteomes" id="UP000887574">
    <property type="component" value="Unplaced"/>
</dbReference>
<proteinExistence type="predicted"/>
<feature type="region of interest" description="Disordered" evidence="1">
    <location>
        <begin position="55"/>
        <end position="77"/>
    </location>
</feature>
<evidence type="ECO:0000313" key="3">
    <source>
        <dbReference type="WBParaSite" id="jg26312"/>
    </source>
</evidence>
<sequence length="124" mass="13752">MNEFGDPVYQTNVLIDPDLSRTSVHDPAEVIPQNSPANVDYPAQSADIHNPAEMISHKHPVKSPDQVSVSSATDPDLRQRIRELEETLGFHQCKVQINEGVVNSALYPENSPDHLTNDIRVSSQ</sequence>
<keyword evidence="2" id="KW-1185">Reference proteome</keyword>